<evidence type="ECO:0000313" key="2">
    <source>
        <dbReference type="Proteomes" id="UP000708148"/>
    </source>
</evidence>
<proteinExistence type="predicted"/>
<keyword evidence="2" id="KW-1185">Reference proteome</keyword>
<name>A0A8S1JDQ7_9CHLO</name>
<sequence length="133" mass="15181">MCSPELHDPRQLGCAVPCQSWYRNKTSQADMIHRRPHRMHQTKGYQRRIGHNVTRYQDTAPSPFGAIVPQHALGAGGSMCHVLQYCGHALTYLRVAGLFFTELWLLGVHPSRSKQTCLEWRSQQAEPPVLGWF</sequence>
<dbReference type="EMBL" id="CAJHUC010002545">
    <property type="protein sequence ID" value="CAD7703965.1"/>
    <property type="molecule type" value="Genomic_DNA"/>
</dbReference>
<organism evidence="1 2">
    <name type="scientific">Ostreobium quekettii</name>
    <dbReference type="NCBI Taxonomy" id="121088"/>
    <lineage>
        <taxon>Eukaryota</taxon>
        <taxon>Viridiplantae</taxon>
        <taxon>Chlorophyta</taxon>
        <taxon>core chlorophytes</taxon>
        <taxon>Ulvophyceae</taxon>
        <taxon>TCBD clade</taxon>
        <taxon>Bryopsidales</taxon>
        <taxon>Ostreobineae</taxon>
        <taxon>Ostreobiaceae</taxon>
        <taxon>Ostreobium</taxon>
    </lineage>
</organism>
<protein>
    <submittedName>
        <fullName evidence="1">Uncharacterized protein</fullName>
    </submittedName>
</protein>
<evidence type="ECO:0000313" key="1">
    <source>
        <dbReference type="EMBL" id="CAD7703965.1"/>
    </source>
</evidence>
<gene>
    <name evidence="1" type="ORF">OSTQU699_LOCUS9322</name>
</gene>
<comment type="caution">
    <text evidence="1">The sequence shown here is derived from an EMBL/GenBank/DDBJ whole genome shotgun (WGS) entry which is preliminary data.</text>
</comment>
<dbReference type="AlphaFoldDB" id="A0A8S1JDQ7"/>
<accession>A0A8S1JDQ7</accession>
<dbReference type="Proteomes" id="UP000708148">
    <property type="component" value="Unassembled WGS sequence"/>
</dbReference>
<reference evidence="1" key="1">
    <citation type="submission" date="2020-12" db="EMBL/GenBank/DDBJ databases">
        <authorList>
            <person name="Iha C."/>
        </authorList>
    </citation>
    <scope>NUCLEOTIDE SEQUENCE</scope>
</reference>